<name>A0AAD9K6X7_9ANNE</name>
<protein>
    <submittedName>
        <fullName evidence="2">Uncharacterized protein</fullName>
    </submittedName>
</protein>
<sequence>MHMAPHTKRNTSAFILISILTVSRMWSKHFVEQVLPSGRELWMRNWVPIAIGIALSLSLLIIFMAIMLLFLHKRKRRQPVSSETNPAVPIAPPPYEEPLPFIVYNGHVGNMVMFNNDQAAPIPNKADPSSISIPVPPYSEDASLAVHGQESRCNEAVDTGYFGASGSGVTASHETEDEAVETIDKPEDDLSALHRFNSTTSDITGINNPTYEELDAVGYFGTTSPSK</sequence>
<organism evidence="2 3">
    <name type="scientific">Paralvinella palmiformis</name>
    <dbReference type="NCBI Taxonomy" id="53620"/>
    <lineage>
        <taxon>Eukaryota</taxon>
        <taxon>Metazoa</taxon>
        <taxon>Spiralia</taxon>
        <taxon>Lophotrochozoa</taxon>
        <taxon>Annelida</taxon>
        <taxon>Polychaeta</taxon>
        <taxon>Sedentaria</taxon>
        <taxon>Canalipalpata</taxon>
        <taxon>Terebellida</taxon>
        <taxon>Terebelliformia</taxon>
        <taxon>Alvinellidae</taxon>
        <taxon>Paralvinella</taxon>
    </lineage>
</organism>
<proteinExistence type="predicted"/>
<evidence type="ECO:0000313" key="2">
    <source>
        <dbReference type="EMBL" id="KAK2166143.1"/>
    </source>
</evidence>
<dbReference type="AlphaFoldDB" id="A0AAD9K6X7"/>
<keyword evidence="3" id="KW-1185">Reference proteome</keyword>
<evidence type="ECO:0000313" key="3">
    <source>
        <dbReference type="Proteomes" id="UP001208570"/>
    </source>
</evidence>
<accession>A0AAD9K6X7</accession>
<dbReference type="EMBL" id="JAODUP010000041">
    <property type="protein sequence ID" value="KAK2166143.1"/>
    <property type="molecule type" value="Genomic_DNA"/>
</dbReference>
<keyword evidence="1" id="KW-0812">Transmembrane</keyword>
<keyword evidence="1" id="KW-0472">Membrane</keyword>
<gene>
    <name evidence="2" type="ORF">LSH36_41g03025</name>
</gene>
<feature type="transmembrane region" description="Helical" evidence="1">
    <location>
        <begin position="46"/>
        <end position="71"/>
    </location>
</feature>
<evidence type="ECO:0000256" key="1">
    <source>
        <dbReference type="SAM" id="Phobius"/>
    </source>
</evidence>
<keyword evidence="1" id="KW-1133">Transmembrane helix</keyword>
<comment type="caution">
    <text evidence="2">The sequence shown here is derived from an EMBL/GenBank/DDBJ whole genome shotgun (WGS) entry which is preliminary data.</text>
</comment>
<reference evidence="2" key="1">
    <citation type="journal article" date="2023" name="Mol. Biol. Evol.">
        <title>Third-Generation Sequencing Reveals the Adaptive Role of the Epigenome in Three Deep-Sea Polychaetes.</title>
        <authorList>
            <person name="Perez M."/>
            <person name="Aroh O."/>
            <person name="Sun Y."/>
            <person name="Lan Y."/>
            <person name="Juniper S.K."/>
            <person name="Young C.R."/>
            <person name="Angers B."/>
            <person name="Qian P.Y."/>
        </authorList>
    </citation>
    <scope>NUCLEOTIDE SEQUENCE</scope>
    <source>
        <strain evidence="2">P08H-3</strain>
    </source>
</reference>
<dbReference type="Proteomes" id="UP001208570">
    <property type="component" value="Unassembled WGS sequence"/>
</dbReference>